<dbReference type="Proteomes" id="UP000255508">
    <property type="component" value="Unassembled WGS sequence"/>
</dbReference>
<dbReference type="EMBL" id="QFXD01000147">
    <property type="protein sequence ID" value="RDH90887.1"/>
    <property type="molecule type" value="Genomic_DNA"/>
</dbReference>
<comment type="caution">
    <text evidence="1">The sequence shown here is derived from an EMBL/GenBank/DDBJ whole genome shotgun (WGS) entry which is preliminary data.</text>
</comment>
<reference evidence="1 2" key="1">
    <citation type="journal article" date="2018" name="ISME J.">
        <title>Endosymbiont genomes yield clues of tubeworm success.</title>
        <authorList>
            <person name="Li Y."/>
            <person name="Liles M.R."/>
            <person name="Halanych K.M."/>
        </authorList>
    </citation>
    <scope>NUCLEOTIDE SEQUENCE [LARGE SCALE GENOMIC DNA]</scope>
    <source>
        <strain evidence="1">A1422</strain>
    </source>
</reference>
<sequence length="199" mass="22156">MDKTYRLTLNRWHKVADRLSRRANDIAEEVRAGFNQTEVMGHLGEDQQARLRTEGERLAALMPVLFDLQSAIAQIRKALGSANEATGISSSLAELDMLNKQLRLMESLINGQEAELVGIDELPNLPVRVQEERGLFAKPSTFRVRVMPDSALEAYRRKLESVRTESFAVADQIAARNREALPISISENVARLAGLSISS</sequence>
<proteinExistence type="predicted"/>
<accession>A0A370DZF1</accession>
<dbReference type="AlphaFoldDB" id="A0A370DZF1"/>
<evidence type="ECO:0000313" key="1">
    <source>
        <dbReference type="EMBL" id="RDH90887.1"/>
    </source>
</evidence>
<name>A0A370DZF1_9GAMM</name>
<evidence type="ECO:0000313" key="2">
    <source>
        <dbReference type="Proteomes" id="UP000255508"/>
    </source>
</evidence>
<gene>
    <name evidence="1" type="ORF">DIZ79_07980</name>
</gene>
<organism evidence="1 2">
    <name type="scientific">endosymbiont of Lamellibrachia luymesi</name>
    <dbReference type="NCBI Taxonomy" id="2200907"/>
    <lineage>
        <taxon>Bacteria</taxon>
        <taxon>Pseudomonadati</taxon>
        <taxon>Pseudomonadota</taxon>
        <taxon>Gammaproteobacteria</taxon>
        <taxon>sulfur-oxidizing symbionts</taxon>
    </lineage>
</organism>
<protein>
    <submittedName>
        <fullName evidence="1">Uncharacterized protein</fullName>
    </submittedName>
</protein>